<proteinExistence type="predicted"/>
<sequence>MSRQIQEYLNSLQSYAQQLTTSGNNQQRQNAQYLQTLIQHENSPNLQPKNNNNSLLIGGLIVLSFVVL</sequence>
<evidence type="ECO:0000313" key="2">
    <source>
        <dbReference type="Proteomes" id="UP001153678"/>
    </source>
</evidence>
<gene>
    <name evidence="1" type="ORF">FWILDA_LOCUS18631</name>
</gene>
<organism evidence="1 2">
    <name type="scientific">Funneliformis geosporum</name>
    <dbReference type="NCBI Taxonomy" id="1117311"/>
    <lineage>
        <taxon>Eukaryota</taxon>
        <taxon>Fungi</taxon>
        <taxon>Fungi incertae sedis</taxon>
        <taxon>Mucoromycota</taxon>
        <taxon>Glomeromycotina</taxon>
        <taxon>Glomeromycetes</taxon>
        <taxon>Glomerales</taxon>
        <taxon>Glomeraceae</taxon>
        <taxon>Funneliformis</taxon>
    </lineage>
</organism>
<name>A0A9W4TAL0_9GLOM</name>
<protein>
    <submittedName>
        <fullName evidence="1">13314_t:CDS:1</fullName>
    </submittedName>
</protein>
<dbReference type="AlphaFoldDB" id="A0A9W4TAL0"/>
<accession>A0A9W4TAL0</accession>
<feature type="non-terminal residue" evidence="1">
    <location>
        <position position="68"/>
    </location>
</feature>
<feature type="non-terminal residue" evidence="1">
    <location>
        <position position="1"/>
    </location>
</feature>
<evidence type="ECO:0000313" key="1">
    <source>
        <dbReference type="EMBL" id="CAI2198554.1"/>
    </source>
</evidence>
<keyword evidence="2" id="KW-1185">Reference proteome</keyword>
<dbReference type="EMBL" id="CAMKVN010018907">
    <property type="protein sequence ID" value="CAI2198554.1"/>
    <property type="molecule type" value="Genomic_DNA"/>
</dbReference>
<comment type="caution">
    <text evidence="1">The sequence shown here is derived from an EMBL/GenBank/DDBJ whole genome shotgun (WGS) entry which is preliminary data.</text>
</comment>
<dbReference type="Proteomes" id="UP001153678">
    <property type="component" value="Unassembled WGS sequence"/>
</dbReference>
<reference evidence="1" key="1">
    <citation type="submission" date="2022-08" db="EMBL/GenBank/DDBJ databases">
        <authorList>
            <person name="Kallberg Y."/>
            <person name="Tangrot J."/>
            <person name="Rosling A."/>
        </authorList>
    </citation>
    <scope>NUCLEOTIDE SEQUENCE</scope>
    <source>
        <strain evidence="1">Wild A</strain>
    </source>
</reference>